<dbReference type="RefSeq" id="WP_092170788.1">
    <property type="nucleotide sequence ID" value="NZ_FNZH01000002.1"/>
</dbReference>
<keyword evidence="2" id="KW-1185">Reference proteome</keyword>
<reference evidence="2" key="1">
    <citation type="submission" date="2016-10" db="EMBL/GenBank/DDBJ databases">
        <authorList>
            <person name="Varghese N."/>
            <person name="Submissions S."/>
        </authorList>
    </citation>
    <scope>NUCLEOTIDE SEQUENCE [LARGE SCALE GENOMIC DNA]</scope>
    <source>
        <strain evidence="2">IBRC-M 10761</strain>
    </source>
</reference>
<evidence type="ECO:0000313" key="1">
    <source>
        <dbReference type="EMBL" id="SEJ06441.1"/>
    </source>
</evidence>
<dbReference type="OrthoDB" id="194359at2"/>
<name>A0A1H6VP74_9BACT</name>
<dbReference type="Proteomes" id="UP000199403">
    <property type="component" value="Unassembled WGS sequence"/>
</dbReference>
<accession>A0A1H6VP74</accession>
<dbReference type="AlphaFoldDB" id="A0A1H6VP74"/>
<sequence>MKKHSGMRPQDIVILLKIAIKHERAWTMKDLSQELEISASEVSESLNRSSIAGLLFQNKKQVMRQATMDFLQYGLRYVYPQQPGALVRGVPTAHAAPPLSNEIISDVPYVWPHHEGNVRGQAIQPLYPSVPAACLKDQAFYEVMALCDALRVGKARERNLAVEELKKRIC</sequence>
<dbReference type="STRING" id="1416801.SAMN05192553_102208"/>
<proteinExistence type="predicted"/>
<protein>
    <submittedName>
        <fullName evidence="1">Uncharacterized protein</fullName>
    </submittedName>
</protein>
<dbReference type="EMBL" id="FNZH01000002">
    <property type="protein sequence ID" value="SEJ06441.1"/>
    <property type="molecule type" value="Genomic_DNA"/>
</dbReference>
<evidence type="ECO:0000313" key="2">
    <source>
        <dbReference type="Proteomes" id="UP000199403"/>
    </source>
</evidence>
<organism evidence="1 2">
    <name type="scientific">Cyclobacterium xiamenense</name>
    <dbReference type="NCBI Taxonomy" id="1297121"/>
    <lineage>
        <taxon>Bacteria</taxon>
        <taxon>Pseudomonadati</taxon>
        <taxon>Bacteroidota</taxon>
        <taxon>Cytophagia</taxon>
        <taxon>Cytophagales</taxon>
        <taxon>Cyclobacteriaceae</taxon>
        <taxon>Cyclobacterium</taxon>
    </lineage>
</organism>
<gene>
    <name evidence="1" type="ORF">SAMN05192553_102208</name>
</gene>